<keyword evidence="2" id="KW-0489">Methyltransferase</keyword>
<feature type="region of interest" description="Disordered" evidence="1">
    <location>
        <begin position="251"/>
        <end position="275"/>
    </location>
</feature>
<dbReference type="RefSeq" id="WP_345428345.1">
    <property type="nucleotide sequence ID" value="NZ_BAABHK010000001.1"/>
</dbReference>
<evidence type="ECO:0000313" key="3">
    <source>
        <dbReference type="Proteomes" id="UP001501442"/>
    </source>
</evidence>
<protein>
    <submittedName>
        <fullName evidence="2">SAM-dependent methyltransferase</fullName>
    </submittedName>
</protein>
<evidence type="ECO:0000313" key="2">
    <source>
        <dbReference type="EMBL" id="GAA4619942.1"/>
    </source>
</evidence>
<gene>
    <name evidence="2" type="ORF">GCM10023196_001980</name>
</gene>
<dbReference type="EMBL" id="BAABHK010000001">
    <property type="protein sequence ID" value="GAA4619942.1"/>
    <property type="molecule type" value="Genomic_DNA"/>
</dbReference>
<dbReference type="GO" id="GO:0008168">
    <property type="term" value="F:methyltransferase activity"/>
    <property type="evidence" value="ECO:0007669"/>
    <property type="project" value="UniProtKB-KW"/>
</dbReference>
<keyword evidence="2" id="KW-0808">Transferase</keyword>
<dbReference type="PIRSF" id="PIRSF017393">
    <property type="entry name" value="MTase_SAV2177"/>
    <property type="match status" value="1"/>
</dbReference>
<accession>A0ABP8U2J9</accession>
<dbReference type="CDD" id="cd02440">
    <property type="entry name" value="AdoMet_MTases"/>
    <property type="match status" value="1"/>
</dbReference>
<sequence>MPAEEPPRADDTSLPDIPLGVPTAARMYDEALGGKDHFQVDRDANARLYKIIGEDRVRSTALENRRFLGRAVRHLAHECGIRQFLDVGSGLPSARNTHQIAQEVDPAAKVVYVDIDPIVAAHGKALLSRDGTRIVTADMREPETILDDPQVRELIDFSRPVAVLFVAVFHFVTPAEDPARIVAAFRGRQAPGSYVTISHLTSDGVPPEDIAGWEAGFAGATSPIVFRTEKEIQALFDGYEMVEPGLVRPHTWHPDDDGAPRTTSLFGGVGRLPAR</sequence>
<dbReference type="Proteomes" id="UP001501442">
    <property type="component" value="Unassembled WGS sequence"/>
</dbReference>
<evidence type="ECO:0000256" key="1">
    <source>
        <dbReference type="SAM" id="MobiDB-lite"/>
    </source>
</evidence>
<keyword evidence="3" id="KW-1185">Reference proteome</keyword>
<dbReference type="Gene3D" id="3.40.50.150">
    <property type="entry name" value="Vaccinia Virus protein VP39"/>
    <property type="match status" value="1"/>
</dbReference>
<dbReference type="InterPro" id="IPR029063">
    <property type="entry name" value="SAM-dependent_MTases_sf"/>
</dbReference>
<organism evidence="2 3">
    <name type="scientific">Actinoallomurus vinaceus</name>
    <dbReference type="NCBI Taxonomy" id="1080074"/>
    <lineage>
        <taxon>Bacteria</taxon>
        <taxon>Bacillati</taxon>
        <taxon>Actinomycetota</taxon>
        <taxon>Actinomycetes</taxon>
        <taxon>Streptosporangiales</taxon>
        <taxon>Thermomonosporaceae</taxon>
        <taxon>Actinoallomurus</taxon>
    </lineage>
</organism>
<comment type="caution">
    <text evidence="2">The sequence shown here is derived from an EMBL/GenBank/DDBJ whole genome shotgun (WGS) entry which is preliminary data.</text>
</comment>
<name>A0ABP8U2J9_9ACTN</name>
<dbReference type="Pfam" id="PF04672">
    <property type="entry name" value="Methyltransf_19"/>
    <property type="match status" value="1"/>
</dbReference>
<dbReference type="GO" id="GO:0032259">
    <property type="term" value="P:methylation"/>
    <property type="evidence" value="ECO:0007669"/>
    <property type="project" value="UniProtKB-KW"/>
</dbReference>
<dbReference type="SUPFAM" id="SSF53335">
    <property type="entry name" value="S-adenosyl-L-methionine-dependent methyltransferases"/>
    <property type="match status" value="1"/>
</dbReference>
<dbReference type="InterPro" id="IPR006764">
    <property type="entry name" value="SAM_dep_MeTrfase_SAV2177_type"/>
</dbReference>
<reference evidence="3" key="1">
    <citation type="journal article" date="2019" name="Int. J. Syst. Evol. Microbiol.">
        <title>The Global Catalogue of Microorganisms (GCM) 10K type strain sequencing project: providing services to taxonomists for standard genome sequencing and annotation.</title>
        <authorList>
            <consortium name="The Broad Institute Genomics Platform"/>
            <consortium name="The Broad Institute Genome Sequencing Center for Infectious Disease"/>
            <person name="Wu L."/>
            <person name="Ma J."/>
        </authorList>
    </citation>
    <scope>NUCLEOTIDE SEQUENCE [LARGE SCALE GENOMIC DNA]</scope>
    <source>
        <strain evidence="3">JCM 17939</strain>
    </source>
</reference>
<proteinExistence type="predicted"/>